<dbReference type="Pfam" id="PF15599">
    <property type="entry name" value="Imm63"/>
    <property type="match status" value="1"/>
</dbReference>
<dbReference type="AlphaFoldDB" id="A0A3T1D5U3"/>
<name>A0A3T1D5U3_9BACL</name>
<dbReference type="EMBL" id="AP019400">
    <property type="protein sequence ID" value="BBI33470.1"/>
    <property type="molecule type" value="Genomic_DNA"/>
</dbReference>
<protein>
    <recommendedName>
        <fullName evidence="1">Immunity protein 63 domain-containing protein</fullName>
    </recommendedName>
</protein>
<proteinExistence type="predicted"/>
<keyword evidence="3" id="KW-1185">Reference proteome</keyword>
<dbReference type="KEGG" id="cohn:KCTCHS21_28690"/>
<sequence length="156" mass="19086">MNRHIIYKEIESIAKNHNIRFDEQYLRCGRGLDCGELCVDYSVLEGYILFSYDRASRTYYYSSKDKEEFLYIVFERLCIHNGFEYELKNRKSLNIFSYELNDDTRKVAFEYSLKQLREISVGWMERTFSEYERLLNIRRTNKNVYFDKQEMIFKSK</sequence>
<reference evidence="2 3" key="1">
    <citation type="submission" date="2019-01" db="EMBL/GenBank/DDBJ databases">
        <title>Complete genome sequence of Cohnella hallensis HS21 isolated from Korean fir (Abies koreana) rhizospheric soil.</title>
        <authorList>
            <person name="Jiang L."/>
            <person name="Kang S.W."/>
            <person name="Kim S."/>
            <person name="Jung J."/>
            <person name="Kim C.Y."/>
            <person name="Kim D.H."/>
            <person name="Kim S.W."/>
            <person name="Lee J."/>
        </authorList>
    </citation>
    <scope>NUCLEOTIDE SEQUENCE [LARGE SCALE GENOMIC DNA]</scope>
    <source>
        <strain evidence="2 3">HS21</strain>
    </source>
</reference>
<dbReference type="InterPro" id="IPR028952">
    <property type="entry name" value="Imm63"/>
</dbReference>
<organism evidence="2 3">
    <name type="scientific">Cohnella abietis</name>
    <dbReference type="NCBI Taxonomy" id="2507935"/>
    <lineage>
        <taxon>Bacteria</taxon>
        <taxon>Bacillati</taxon>
        <taxon>Bacillota</taxon>
        <taxon>Bacilli</taxon>
        <taxon>Bacillales</taxon>
        <taxon>Paenibacillaceae</taxon>
        <taxon>Cohnella</taxon>
    </lineage>
</organism>
<gene>
    <name evidence="2" type="ORF">KCTCHS21_28690</name>
</gene>
<accession>A0A3T1D5U3</accession>
<evidence type="ECO:0000259" key="1">
    <source>
        <dbReference type="Pfam" id="PF15599"/>
    </source>
</evidence>
<feature type="domain" description="Immunity protein 63" evidence="1">
    <location>
        <begin position="46"/>
        <end position="132"/>
    </location>
</feature>
<dbReference type="Proteomes" id="UP000289856">
    <property type="component" value="Chromosome"/>
</dbReference>
<evidence type="ECO:0000313" key="2">
    <source>
        <dbReference type="EMBL" id="BBI33470.1"/>
    </source>
</evidence>
<evidence type="ECO:0000313" key="3">
    <source>
        <dbReference type="Proteomes" id="UP000289856"/>
    </source>
</evidence>